<comment type="caution">
    <text evidence="2">The sequence shown here is derived from an EMBL/GenBank/DDBJ whole genome shotgun (WGS) entry which is preliminary data.</text>
</comment>
<evidence type="ECO:0000313" key="2">
    <source>
        <dbReference type="EMBL" id="MCC9631534.1"/>
    </source>
</evidence>
<reference evidence="2" key="1">
    <citation type="submission" date="2021-11" db="EMBL/GenBank/DDBJ databases">
        <title>Genome sequence.</title>
        <authorList>
            <person name="Sun Q."/>
        </authorList>
    </citation>
    <scope>NUCLEOTIDE SEQUENCE</scope>
    <source>
        <strain evidence="2">JC732</strain>
    </source>
</reference>
<sequence length="213" mass="23387">MRNLLLLAAPLGLLISSVASAQLLQLPEIHQFATGSSSLIPDRGAADGGGVMRRPESNAASRVPYEPSNRIVTIKAFPYFYKRKLPTRTEEVRSLGASGMIHGNPFRTKPYGHELGEEPETDVDSLRMIGAADLHQKAPNSLAKIRQQLSAEDAIANQEAIRYADMAEDCLKQGKPSIAKLFFRSAIDTARGEYQEQLKRRLDELDNSPSAGR</sequence>
<evidence type="ECO:0000256" key="1">
    <source>
        <dbReference type="SAM" id="SignalP"/>
    </source>
</evidence>
<dbReference type="RefSeq" id="WP_230223655.1">
    <property type="nucleotide sequence ID" value="NZ_JAJKFT010000010.1"/>
</dbReference>
<feature type="signal peptide" evidence="1">
    <location>
        <begin position="1"/>
        <end position="21"/>
    </location>
</feature>
<keyword evidence="1" id="KW-0732">Signal</keyword>
<dbReference type="Proteomes" id="UP001139103">
    <property type="component" value="Unassembled WGS sequence"/>
</dbReference>
<evidence type="ECO:0008006" key="4">
    <source>
        <dbReference type="Google" id="ProtNLM"/>
    </source>
</evidence>
<name>A0A9X1MTY7_9BACT</name>
<organism evidence="2 3">
    <name type="scientific">Blastopirellula sediminis</name>
    <dbReference type="NCBI Taxonomy" id="2894196"/>
    <lineage>
        <taxon>Bacteria</taxon>
        <taxon>Pseudomonadati</taxon>
        <taxon>Planctomycetota</taxon>
        <taxon>Planctomycetia</taxon>
        <taxon>Pirellulales</taxon>
        <taxon>Pirellulaceae</taxon>
        <taxon>Blastopirellula</taxon>
    </lineage>
</organism>
<dbReference type="EMBL" id="JAJKFT010000010">
    <property type="protein sequence ID" value="MCC9631534.1"/>
    <property type="molecule type" value="Genomic_DNA"/>
</dbReference>
<accession>A0A9X1MTY7</accession>
<gene>
    <name evidence="2" type="ORF">LOC68_24320</name>
</gene>
<evidence type="ECO:0000313" key="3">
    <source>
        <dbReference type="Proteomes" id="UP001139103"/>
    </source>
</evidence>
<keyword evidence="3" id="KW-1185">Reference proteome</keyword>
<proteinExistence type="predicted"/>
<feature type="chain" id="PRO_5040773481" description="Tetratricopeptide repeat protein" evidence="1">
    <location>
        <begin position="22"/>
        <end position="213"/>
    </location>
</feature>
<dbReference type="AlphaFoldDB" id="A0A9X1MTY7"/>
<protein>
    <recommendedName>
        <fullName evidence="4">Tetratricopeptide repeat protein</fullName>
    </recommendedName>
</protein>